<feature type="coiled-coil region" evidence="1">
    <location>
        <begin position="570"/>
        <end position="627"/>
    </location>
</feature>
<dbReference type="Proteomes" id="UP000785679">
    <property type="component" value="Unassembled WGS sequence"/>
</dbReference>
<sequence>MHKSTVLQGPAQLWNQRAETRTLGNKVQDIKARLIEQVGIQNLEHVNGRLKNLSPDQVRSQPVEQIVQTLKNTIQLNQVASNHHTLIGMGGDYTNSILQPSTHQRNIGQNYFTAQQPTVRENSPIAPAKEYAGNISSNGQYFPPQGQWMKANEVRIVYNRTPAMTSQLPQADVNNGVRSQQNIGIGDYSPLKPAAPISNSPNVNFSQLSPAQSQPPPLPSIQNNGSQPRRFSNIYESGIQNVPAFTTVHTGHHQGRFSYQPPSHSQQPSALGMTQEYRADSPQFGSATPQQTLVPLSQTPQPIQHQPFQRSQPDVSTIMAGAPSMDEWALLARFKDLKERQRAFDEQKHSKFKQQQFKQLLDSHTDTRLKSTLLRKNMDRMIDMNMLEYDRMMQERHLQGESKRFTESRKRRREMEDIQKGVRSMEEKAKAEIRMKEQEEYSKYNSQQIQLWNLKQKQEREQMMVSRRMVKDELDQQLAQKHSRKEEGVQQDKLYGMAFQMKAAQDEQKHKENLMVSKKYIANDNPVMIRDMLGHQLQERSSKLEEQRKHDQVYAYQARNNDQAALEKVHMDQQKRLEQQHILKEQLQNQMQSKTKRSKEMPMFGGMNEQERRLNKQELDKMFQELNAVGFELPQIVRQRNSGVSYNH</sequence>
<keyword evidence="1" id="KW-0175">Coiled coil</keyword>
<organism evidence="3 4">
    <name type="scientific">Halteria grandinella</name>
    <dbReference type="NCBI Taxonomy" id="5974"/>
    <lineage>
        <taxon>Eukaryota</taxon>
        <taxon>Sar</taxon>
        <taxon>Alveolata</taxon>
        <taxon>Ciliophora</taxon>
        <taxon>Intramacronucleata</taxon>
        <taxon>Spirotrichea</taxon>
        <taxon>Stichotrichia</taxon>
        <taxon>Sporadotrichida</taxon>
        <taxon>Halteriidae</taxon>
        <taxon>Halteria</taxon>
    </lineage>
</organism>
<protein>
    <submittedName>
        <fullName evidence="3">Uncharacterized protein</fullName>
    </submittedName>
</protein>
<accession>A0A8J8NTI8</accession>
<name>A0A8J8NTI8_HALGN</name>
<dbReference type="EMBL" id="RRYP01005833">
    <property type="protein sequence ID" value="TNV81697.1"/>
    <property type="molecule type" value="Genomic_DNA"/>
</dbReference>
<proteinExistence type="predicted"/>
<feature type="region of interest" description="Disordered" evidence="2">
    <location>
        <begin position="180"/>
        <end position="231"/>
    </location>
</feature>
<evidence type="ECO:0000313" key="4">
    <source>
        <dbReference type="Proteomes" id="UP000785679"/>
    </source>
</evidence>
<reference evidence="3" key="1">
    <citation type="submission" date="2019-06" db="EMBL/GenBank/DDBJ databases">
        <authorList>
            <person name="Zheng W."/>
        </authorList>
    </citation>
    <scope>NUCLEOTIDE SEQUENCE</scope>
    <source>
        <strain evidence="3">QDHG01</strain>
    </source>
</reference>
<gene>
    <name evidence="3" type="ORF">FGO68_gene7961</name>
</gene>
<dbReference type="AlphaFoldDB" id="A0A8J8NTI8"/>
<keyword evidence="4" id="KW-1185">Reference proteome</keyword>
<evidence type="ECO:0000256" key="2">
    <source>
        <dbReference type="SAM" id="MobiDB-lite"/>
    </source>
</evidence>
<feature type="region of interest" description="Disordered" evidence="2">
    <location>
        <begin position="398"/>
        <end position="425"/>
    </location>
</feature>
<comment type="caution">
    <text evidence="3">The sequence shown here is derived from an EMBL/GenBank/DDBJ whole genome shotgun (WGS) entry which is preliminary data.</text>
</comment>
<dbReference type="OrthoDB" id="10662726at2759"/>
<evidence type="ECO:0000256" key="1">
    <source>
        <dbReference type="SAM" id="Coils"/>
    </source>
</evidence>
<evidence type="ECO:0000313" key="3">
    <source>
        <dbReference type="EMBL" id="TNV81697.1"/>
    </source>
</evidence>